<evidence type="ECO:0000256" key="7">
    <source>
        <dbReference type="NCBIfam" id="TIGR01048"/>
    </source>
</evidence>
<comment type="function">
    <text evidence="6">Specifically catalyzes the decarboxylation of meso-diaminopimelate (meso-DAP) to L-lysine.</text>
</comment>
<keyword evidence="4 6" id="KW-0457">Lysine biosynthesis</keyword>
<keyword evidence="3 6" id="KW-0663">Pyridoxal phosphate</keyword>
<dbReference type="RefSeq" id="WP_344477393.1">
    <property type="nucleotide sequence ID" value="NZ_BAAASB010000008.1"/>
</dbReference>
<dbReference type="InterPro" id="IPR022653">
    <property type="entry name" value="De-COase2_pyr-phos_BS"/>
</dbReference>
<dbReference type="Pfam" id="PF00278">
    <property type="entry name" value="Orn_DAP_Arg_deC"/>
    <property type="match status" value="1"/>
</dbReference>
<comment type="pathway">
    <text evidence="6 8">Amino-acid biosynthesis; L-lysine biosynthesis via DAP pathway; L-lysine from DL-2,6-diaminopimelate: step 1/1.</text>
</comment>
<evidence type="ECO:0000313" key="13">
    <source>
        <dbReference type="Proteomes" id="UP001596160"/>
    </source>
</evidence>
<feature type="binding site" evidence="6">
    <location>
        <position position="384"/>
    </location>
    <ligand>
        <name>pyridoxal 5'-phosphate</name>
        <dbReference type="ChEBI" id="CHEBI:597326"/>
    </ligand>
</feature>
<feature type="binding site" evidence="6">
    <location>
        <position position="278"/>
    </location>
    <ligand>
        <name>substrate</name>
    </ligand>
</feature>
<dbReference type="Gene3D" id="3.20.20.10">
    <property type="entry name" value="Alanine racemase"/>
    <property type="match status" value="1"/>
</dbReference>
<keyword evidence="5 6" id="KW-0456">Lyase</keyword>
<evidence type="ECO:0000256" key="5">
    <source>
        <dbReference type="ARBA" id="ARBA00023239"/>
    </source>
</evidence>
<comment type="cofactor">
    <cofactor evidence="1 6 8">
        <name>pyridoxal 5'-phosphate</name>
        <dbReference type="ChEBI" id="CHEBI:597326"/>
    </cofactor>
</comment>
<keyword evidence="6" id="KW-0028">Amino-acid biosynthesis</keyword>
<dbReference type="PRINTS" id="PR01181">
    <property type="entry name" value="DAPDCRBXLASE"/>
</dbReference>
<sequence length="429" mass="46420">MTSVSAAPPSRAGELPGSLDGPRLAEAAAEHGTPLWVYDAGTIRAQIARLRQFDVIRFAQKACSNVHILRLMREEGVLVDAVSEGELERALAAGYQVGGADEPIVLTADLLNRSTLRRVVELRVPVNAGSPQMLDQIGEASPGHPVWIRVNPGFGHGHSRKTNTGGEHSKHGIWHEHLEESLRLVDKHGLDLVGLHMHIGSGVDYSHLESVCETMVKQVRLAGRDIRAISAGGGLSVPYAPGDPEIDTDRYFALWDAARRELVSELGHPVRLEIEPGRFLVAQSGVLAAEVRAQKPMGSNYFVLVDAGFNDLMRPAMYGSSHRVSVLGADGRLRAEESRDTVLAGPLCESGDVFTQIEGGDVESVPLPRTEIGDLVVFHNTGAYGASMSSNYNSRTHIPELLVDGDETTVIRRRQTIAEMLATELDPQA</sequence>
<dbReference type="CDD" id="cd06828">
    <property type="entry name" value="PLPDE_III_DapDC"/>
    <property type="match status" value="1"/>
</dbReference>
<feature type="binding site" evidence="6">
    <location>
        <position position="318"/>
    </location>
    <ligand>
        <name>substrate</name>
    </ligand>
</feature>
<dbReference type="PRINTS" id="PR01179">
    <property type="entry name" value="ODADCRBXLASE"/>
</dbReference>
<evidence type="ECO:0000256" key="8">
    <source>
        <dbReference type="RuleBase" id="RU003738"/>
    </source>
</evidence>
<comment type="similarity">
    <text evidence="6">Belongs to the Orn/Lys/Arg decarboxylase class-II family. LysA subfamily.</text>
</comment>
<feature type="domain" description="Orn/DAP/Arg decarboxylase 2 C-terminal" evidence="10">
    <location>
        <begin position="36"/>
        <end position="382"/>
    </location>
</feature>
<dbReference type="PANTHER" id="PTHR43727">
    <property type="entry name" value="DIAMINOPIMELATE DECARBOXYLASE"/>
    <property type="match status" value="1"/>
</dbReference>
<feature type="binding site" evidence="6">
    <location>
        <begin position="275"/>
        <end position="278"/>
    </location>
    <ligand>
        <name>pyridoxal 5'-phosphate</name>
        <dbReference type="ChEBI" id="CHEBI:597326"/>
    </ligand>
</feature>
<name>A0ABW0AIG3_9ACTN</name>
<feature type="domain" description="Orn/DAP/Arg decarboxylase 2 N-terminal" evidence="11">
    <location>
        <begin position="53"/>
        <end position="282"/>
    </location>
</feature>
<comment type="caution">
    <text evidence="12">The sequence shown here is derived from an EMBL/GenBank/DDBJ whole genome shotgun (WGS) entry which is preliminary data.</text>
</comment>
<dbReference type="GO" id="GO:0008836">
    <property type="term" value="F:diaminopimelate decarboxylase activity"/>
    <property type="evidence" value="ECO:0007669"/>
    <property type="project" value="UniProtKB-EC"/>
</dbReference>
<dbReference type="InterPro" id="IPR022657">
    <property type="entry name" value="De-COase2_CS"/>
</dbReference>
<dbReference type="Proteomes" id="UP001596160">
    <property type="component" value="Unassembled WGS sequence"/>
</dbReference>
<evidence type="ECO:0000256" key="3">
    <source>
        <dbReference type="ARBA" id="ARBA00022898"/>
    </source>
</evidence>
<feature type="binding site" evidence="6">
    <location>
        <position position="384"/>
    </location>
    <ligand>
        <name>substrate</name>
    </ligand>
</feature>
<keyword evidence="13" id="KW-1185">Reference proteome</keyword>
<dbReference type="Pfam" id="PF02784">
    <property type="entry name" value="Orn_Arg_deC_N"/>
    <property type="match status" value="1"/>
</dbReference>
<dbReference type="PROSITE" id="PS00878">
    <property type="entry name" value="ODR_DC_2_1"/>
    <property type="match status" value="1"/>
</dbReference>
<evidence type="ECO:0000259" key="10">
    <source>
        <dbReference type="Pfam" id="PF00278"/>
    </source>
</evidence>
<feature type="binding site" evidence="6">
    <location>
        <position position="314"/>
    </location>
    <ligand>
        <name>substrate</name>
    </ligand>
</feature>
<gene>
    <name evidence="6 12" type="primary">lysA</name>
    <name evidence="12" type="ORF">ACFPRH_11145</name>
</gene>
<feature type="binding site" evidence="6">
    <location>
        <position position="349"/>
    </location>
    <ligand>
        <name>substrate</name>
    </ligand>
</feature>
<dbReference type="PROSITE" id="PS00879">
    <property type="entry name" value="ODR_DC_2_2"/>
    <property type="match status" value="1"/>
</dbReference>
<evidence type="ECO:0000259" key="11">
    <source>
        <dbReference type="Pfam" id="PF02784"/>
    </source>
</evidence>
<evidence type="ECO:0000256" key="2">
    <source>
        <dbReference type="ARBA" id="ARBA00022793"/>
    </source>
</evidence>
<feature type="region of interest" description="Disordered" evidence="9">
    <location>
        <begin position="1"/>
        <end position="21"/>
    </location>
</feature>
<dbReference type="EMBL" id="JBHSKP010000005">
    <property type="protein sequence ID" value="MFC5152289.1"/>
    <property type="molecule type" value="Genomic_DNA"/>
</dbReference>
<dbReference type="Gene3D" id="2.40.37.10">
    <property type="entry name" value="Lyase, Ornithine Decarboxylase, Chain A, domain 1"/>
    <property type="match status" value="1"/>
</dbReference>
<reference evidence="13" key="1">
    <citation type="journal article" date="2019" name="Int. J. Syst. Evol. Microbiol.">
        <title>The Global Catalogue of Microorganisms (GCM) 10K type strain sequencing project: providing services to taxonomists for standard genome sequencing and annotation.</title>
        <authorList>
            <consortium name="The Broad Institute Genomics Platform"/>
            <consortium name="The Broad Institute Genome Sequencing Center for Infectious Disease"/>
            <person name="Wu L."/>
            <person name="Ma J."/>
        </authorList>
    </citation>
    <scope>NUCLEOTIDE SEQUENCE [LARGE SCALE GENOMIC DNA]</scope>
    <source>
        <strain evidence="13">PCU 266</strain>
    </source>
</reference>
<comment type="catalytic activity">
    <reaction evidence="6 8">
        <text>meso-2,6-diaminopimelate + H(+) = L-lysine + CO2</text>
        <dbReference type="Rhea" id="RHEA:15101"/>
        <dbReference type="ChEBI" id="CHEBI:15378"/>
        <dbReference type="ChEBI" id="CHEBI:16526"/>
        <dbReference type="ChEBI" id="CHEBI:32551"/>
        <dbReference type="ChEBI" id="CHEBI:57791"/>
        <dbReference type="EC" id="4.1.1.20"/>
    </reaction>
</comment>
<dbReference type="InterPro" id="IPR022644">
    <property type="entry name" value="De-COase2_N"/>
</dbReference>
<feature type="binding site" evidence="6">
    <location>
        <position position="234"/>
    </location>
    <ligand>
        <name>pyridoxal 5'-phosphate</name>
        <dbReference type="ChEBI" id="CHEBI:597326"/>
    </ligand>
</feature>
<dbReference type="SUPFAM" id="SSF50621">
    <property type="entry name" value="Alanine racemase C-terminal domain-like"/>
    <property type="match status" value="1"/>
</dbReference>
<dbReference type="InterPro" id="IPR000183">
    <property type="entry name" value="Orn/DAP/Arg_de-COase"/>
</dbReference>
<dbReference type="InterPro" id="IPR002986">
    <property type="entry name" value="DAP_deCOOHase_LysA"/>
</dbReference>
<dbReference type="InterPro" id="IPR029066">
    <property type="entry name" value="PLP-binding_barrel"/>
</dbReference>
<dbReference type="InterPro" id="IPR022643">
    <property type="entry name" value="De-COase2_C"/>
</dbReference>
<keyword evidence="2 6" id="KW-0210">Decarboxylase</keyword>
<evidence type="ECO:0000313" key="12">
    <source>
        <dbReference type="EMBL" id="MFC5152289.1"/>
    </source>
</evidence>
<dbReference type="InterPro" id="IPR009006">
    <property type="entry name" value="Ala_racemase/Decarboxylase_C"/>
</dbReference>
<accession>A0ABW0AIG3</accession>
<proteinExistence type="inferred from homology"/>
<dbReference type="HAMAP" id="MF_02120">
    <property type="entry name" value="LysA"/>
    <property type="match status" value="1"/>
</dbReference>
<dbReference type="SUPFAM" id="SSF51419">
    <property type="entry name" value="PLP-binding barrel"/>
    <property type="match status" value="1"/>
</dbReference>
<evidence type="ECO:0000256" key="6">
    <source>
        <dbReference type="HAMAP-Rule" id="MF_02120"/>
    </source>
</evidence>
<evidence type="ECO:0000256" key="4">
    <source>
        <dbReference type="ARBA" id="ARBA00023154"/>
    </source>
</evidence>
<protein>
    <recommendedName>
        <fullName evidence="6 7">Diaminopimelate decarboxylase</fullName>
        <shortName evidence="6">DAP decarboxylase</shortName>
        <shortName evidence="6">DAPDC</shortName>
        <ecNumber evidence="6 7">4.1.1.20</ecNumber>
    </recommendedName>
</protein>
<feature type="modified residue" description="N6-(pyridoxal phosphate)lysine" evidence="6">
    <location>
        <position position="61"/>
    </location>
</feature>
<dbReference type="NCBIfam" id="TIGR01048">
    <property type="entry name" value="lysA"/>
    <property type="match status" value="1"/>
</dbReference>
<dbReference type="EC" id="4.1.1.20" evidence="6 7"/>
<comment type="subunit">
    <text evidence="6">Homodimer.</text>
</comment>
<dbReference type="PANTHER" id="PTHR43727:SF2">
    <property type="entry name" value="GROUP IV DECARBOXYLASE"/>
    <property type="match status" value="1"/>
</dbReference>
<organism evidence="12 13">
    <name type="scientific">Streptomyces amakusaensis</name>
    <dbReference type="NCBI Taxonomy" id="67271"/>
    <lineage>
        <taxon>Bacteria</taxon>
        <taxon>Bacillati</taxon>
        <taxon>Actinomycetota</taxon>
        <taxon>Actinomycetes</taxon>
        <taxon>Kitasatosporales</taxon>
        <taxon>Streptomycetaceae</taxon>
        <taxon>Streptomyces</taxon>
    </lineage>
</organism>
<evidence type="ECO:0000256" key="9">
    <source>
        <dbReference type="SAM" id="MobiDB-lite"/>
    </source>
</evidence>
<evidence type="ECO:0000256" key="1">
    <source>
        <dbReference type="ARBA" id="ARBA00001933"/>
    </source>
</evidence>